<keyword evidence="5" id="KW-0808">Transferase</keyword>
<organism evidence="9 10">
    <name type="scientific">Brachyspira aalborgi</name>
    <dbReference type="NCBI Taxonomy" id="29522"/>
    <lineage>
        <taxon>Bacteria</taxon>
        <taxon>Pseudomonadati</taxon>
        <taxon>Spirochaetota</taxon>
        <taxon>Spirochaetia</taxon>
        <taxon>Brachyspirales</taxon>
        <taxon>Brachyspiraceae</taxon>
        <taxon>Brachyspira</taxon>
    </lineage>
</organism>
<dbReference type="RefSeq" id="WP_147559660.1">
    <property type="nucleotide sequence ID" value="NZ_SAYK01000002.1"/>
</dbReference>
<evidence type="ECO:0000313" key="9">
    <source>
        <dbReference type="EMBL" id="TXJ61811.1"/>
    </source>
</evidence>
<sequence>MSIENARVDERLIHGQVAMVWTNTIGATRIIVVNNEAVKDESIIAALKISKPAGVKLSILSKEKAIDKFKNNIYDEDRIFLITKNISDMKDIIQGGLPIKVVNIGNIAKKEGSIQIKKSVSLTEDDINLIKTMIDDGIKVTAQMIPNESDQSIEIYLKNNLLGEKYKQ</sequence>
<reference evidence="9 10" key="1">
    <citation type="journal article" date="1992" name="Lakartidningen">
        <title>[Penicillin V and not amoxicillin is the first choice preparation in acute otitis].</title>
        <authorList>
            <person name="Kamme C."/>
            <person name="Lundgren K."/>
            <person name="Prellner K."/>
        </authorList>
    </citation>
    <scope>NUCLEOTIDE SEQUENCE [LARGE SCALE GENOMIC DNA]</scope>
    <source>
        <strain evidence="9 10">PC2022III</strain>
    </source>
</reference>
<dbReference type="InterPro" id="IPR004720">
    <property type="entry name" value="PTS_IIB_sorbose-sp"/>
</dbReference>
<keyword evidence="7" id="KW-0418">Kinase</keyword>
<protein>
    <submittedName>
        <fullName evidence="9">PTS mannose/fructose/sorbose transporter subunit IIB</fullName>
    </submittedName>
</protein>
<dbReference type="Proteomes" id="UP000322188">
    <property type="component" value="Unassembled WGS sequence"/>
</dbReference>
<keyword evidence="6" id="KW-0598">Phosphotransferase system</keyword>
<dbReference type="GO" id="GO:0005737">
    <property type="term" value="C:cytoplasm"/>
    <property type="evidence" value="ECO:0007669"/>
    <property type="project" value="UniProtKB-SubCell"/>
</dbReference>
<comment type="subcellular location">
    <subcellularLocation>
        <location evidence="1">Cytoplasm</location>
    </subcellularLocation>
</comment>
<dbReference type="GeneID" id="61065936"/>
<evidence type="ECO:0000256" key="5">
    <source>
        <dbReference type="ARBA" id="ARBA00022679"/>
    </source>
</evidence>
<proteinExistence type="predicted"/>
<keyword evidence="3" id="KW-0963">Cytoplasm</keyword>
<dbReference type="Pfam" id="PF03830">
    <property type="entry name" value="PTSIIB_sorb"/>
    <property type="match status" value="1"/>
</dbReference>
<evidence type="ECO:0000256" key="6">
    <source>
        <dbReference type="ARBA" id="ARBA00022683"/>
    </source>
</evidence>
<evidence type="ECO:0000256" key="4">
    <source>
        <dbReference type="ARBA" id="ARBA00022597"/>
    </source>
</evidence>
<name>A0A5C8GIP7_9SPIR</name>
<evidence type="ECO:0000256" key="3">
    <source>
        <dbReference type="ARBA" id="ARBA00022490"/>
    </source>
</evidence>
<feature type="domain" description="PTS EIIB type-4" evidence="8">
    <location>
        <begin position="1"/>
        <end position="164"/>
    </location>
</feature>
<dbReference type="InterPro" id="IPR036667">
    <property type="entry name" value="PTS_IIB_sorbose-sp_sf"/>
</dbReference>
<evidence type="ECO:0000313" key="10">
    <source>
        <dbReference type="Proteomes" id="UP000322188"/>
    </source>
</evidence>
<dbReference type="EMBL" id="SAYK01000002">
    <property type="protein sequence ID" value="TXJ61811.1"/>
    <property type="molecule type" value="Genomic_DNA"/>
</dbReference>
<evidence type="ECO:0000256" key="7">
    <source>
        <dbReference type="ARBA" id="ARBA00022777"/>
    </source>
</evidence>
<dbReference type="SUPFAM" id="SSF52728">
    <property type="entry name" value="PTS IIb component"/>
    <property type="match status" value="1"/>
</dbReference>
<evidence type="ECO:0000256" key="1">
    <source>
        <dbReference type="ARBA" id="ARBA00004496"/>
    </source>
</evidence>
<keyword evidence="4" id="KW-0762">Sugar transport</keyword>
<gene>
    <name evidence="9" type="ORF">EPJ74_01340</name>
</gene>
<keyword evidence="2" id="KW-0813">Transport</keyword>
<evidence type="ECO:0000259" key="8">
    <source>
        <dbReference type="PROSITE" id="PS51101"/>
    </source>
</evidence>
<evidence type="ECO:0000256" key="2">
    <source>
        <dbReference type="ARBA" id="ARBA00022448"/>
    </source>
</evidence>
<dbReference type="PROSITE" id="PS51101">
    <property type="entry name" value="PTS_EIIB_TYPE_4"/>
    <property type="match status" value="1"/>
</dbReference>
<dbReference type="Gene3D" id="3.40.35.10">
    <property type="entry name" value="Phosphotransferase system, sorbose subfamily IIB component"/>
    <property type="match status" value="1"/>
</dbReference>
<accession>A0A5C8GIP7</accession>
<dbReference type="GO" id="GO:0009401">
    <property type="term" value="P:phosphoenolpyruvate-dependent sugar phosphotransferase system"/>
    <property type="evidence" value="ECO:0007669"/>
    <property type="project" value="UniProtKB-KW"/>
</dbReference>
<comment type="caution">
    <text evidence="9">The sequence shown here is derived from an EMBL/GenBank/DDBJ whole genome shotgun (WGS) entry which is preliminary data.</text>
</comment>
<dbReference type="GO" id="GO:0008982">
    <property type="term" value="F:protein-N(PI)-phosphohistidine-sugar phosphotransferase activity"/>
    <property type="evidence" value="ECO:0007669"/>
    <property type="project" value="InterPro"/>
</dbReference>
<dbReference type="GO" id="GO:0016301">
    <property type="term" value="F:kinase activity"/>
    <property type="evidence" value="ECO:0007669"/>
    <property type="project" value="UniProtKB-KW"/>
</dbReference>
<dbReference type="AlphaFoldDB" id="A0A5C8GIP7"/>